<dbReference type="GO" id="GO:0016491">
    <property type="term" value="F:oxidoreductase activity"/>
    <property type="evidence" value="ECO:0007669"/>
    <property type="project" value="UniProtKB-KW"/>
</dbReference>
<dbReference type="Gene3D" id="3.30.360.10">
    <property type="entry name" value="Dihydrodipicolinate Reductase, domain 2"/>
    <property type="match status" value="1"/>
</dbReference>
<feature type="domain" description="Gfo/Idh/MocA-like oxidoreductase N-terminal" evidence="2">
    <location>
        <begin position="6"/>
        <end position="124"/>
    </location>
</feature>
<dbReference type="InterPro" id="IPR055080">
    <property type="entry name" value="Gal80p-like_C"/>
</dbReference>
<dbReference type="RefSeq" id="WP_114715776.1">
    <property type="nucleotide sequence ID" value="NZ_KZ857269.1"/>
</dbReference>
<dbReference type="InterPro" id="IPR050463">
    <property type="entry name" value="Gfo/Idh/MocA_oxidrdct_glycsds"/>
</dbReference>
<evidence type="ECO:0000259" key="2">
    <source>
        <dbReference type="Pfam" id="PF01408"/>
    </source>
</evidence>
<sequence length="363" mass="38494">MTTTPIKVGIIGVHPDKGWATTAHIPALKTLPQFRITAVSHNKQDIARASALKFGADRGHSTTDELVNDPNVDLVVVTVKVPHHLELVTKALEAGKAVFSEWPLGMNSSDAEKMLALAKKQNAFTAIGLQTRSVPAISFIRDLVKDGYVGEVLSVSIIGSGIIWGEEINESYLYTLDMANGASMLHVPFAHTLDAALFALGSGMESVGGSLSNSRPMVRVAETGNQVPFTAPDQIVVSGLLENGAALSAHFRGGLSRGTNFHLEINGTKGDLILTSPVGYVGLGGFAVRGAQGDEQMHELPVPQTYDTLGIADGFSQSVGIAYSRIASDMLDGTNLSPTFEDAVKLHRVLETIVSGNGERRDV</sequence>
<comment type="caution">
    <text evidence="4">The sequence shown here is derived from an EMBL/GenBank/DDBJ whole genome shotgun (WGS) entry which is preliminary data.</text>
</comment>
<name>A0A370KFB8_9HYPH</name>
<dbReference type="InterPro" id="IPR000683">
    <property type="entry name" value="Gfo/Idh/MocA-like_OxRdtase_N"/>
</dbReference>
<dbReference type="AlphaFoldDB" id="A0A370KFB8"/>
<dbReference type="Pfam" id="PF01408">
    <property type="entry name" value="GFO_IDH_MocA"/>
    <property type="match status" value="1"/>
</dbReference>
<evidence type="ECO:0000313" key="5">
    <source>
        <dbReference type="Proteomes" id="UP000254939"/>
    </source>
</evidence>
<evidence type="ECO:0000313" key="4">
    <source>
        <dbReference type="EMBL" id="RDJ02720.1"/>
    </source>
</evidence>
<organism evidence="4 5">
    <name type="scientific">Rhizobium grahamii</name>
    <dbReference type="NCBI Taxonomy" id="1120045"/>
    <lineage>
        <taxon>Bacteria</taxon>
        <taxon>Pseudomonadati</taxon>
        <taxon>Pseudomonadota</taxon>
        <taxon>Alphaproteobacteria</taxon>
        <taxon>Hyphomicrobiales</taxon>
        <taxon>Rhizobiaceae</taxon>
        <taxon>Rhizobium/Agrobacterium group</taxon>
        <taxon>Rhizobium</taxon>
    </lineage>
</organism>
<protein>
    <submittedName>
        <fullName evidence="4">Oxidoreductase</fullName>
    </submittedName>
</protein>
<dbReference type="EMBL" id="NAAC01000046">
    <property type="protein sequence ID" value="RDJ02720.1"/>
    <property type="molecule type" value="Genomic_DNA"/>
</dbReference>
<dbReference type="SUPFAM" id="SSF55347">
    <property type="entry name" value="Glyceraldehyde-3-phosphate dehydrogenase-like, C-terminal domain"/>
    <property type="match status" value="1"/>
</dbReference>
<evidence type="ECO:0000259" key="3">
    <source>
        <dbReference type="Pfam" id="PF22685"/>
    </source>
</evidence>
<evidence type="ECO:0000256" key="1">
    <source>
        <dbReference type="ARBA" id="ARBA00023002"/>
    </source>
</evidence>
<keyword evidence="1" id="KW-0560">Oxidoreductase</keyword>
<dbReference type="SUPFAM" id="SSF51735">
    <property type="entry name" value="NAD(P)-binding Rossmann-fold domains"/>
    <property type="match status" value="1"/>
</dbReference>
<proteinExistence type="predicted"/>
<dbReference type="OrthoDB" id="9792935at2"/>
<feature type="domain" description="Gal80p-like C-terminal" evidence="3">
    <location>
        <begin position="135"/>
        <end position="276"/>
    </location>
</feature>
<dbReference type="InterPro" id="IPR036291">
    <property type="entry name" value="NAD(P)-bd_dom_sf"/>
</dbReference>
<dbReference type="PANTHER" id="PTHR43818:SF11">
    <property type="entry name" value="BCDNA.GH03377"/>
    <property type="match status" value="1"/>
</dbReference>
<gene>
    <name evidence="4" type="ORF">B5K06_32070</name>
</gene>
<dbReference type="GO" id="GO:0000166">
    <property type="term" value="F:nucleotide binding"/>
    <property type="evidence" value="ECO:0007669"/>
    <property type="project" value="InterPro"/>
</dbReference>
<dbReference type="Gene3D" id="3.40.50.720">
    <property type="entry name" value="NAD(P)-binding Rossmann-like Domain"/>
    <property type="match status" value="1"/>
</dbReference>
<dbReference type="PANTHER" id="PTHR43818">
    <property type="entry name" value="BCDNA.GH03377"/>
    <property type="match status" value="1"/>
</dbReference>
<reference evidence="4 5" key="1">
    <citation type="submission" date="2017-03" db="EMBL/GenBank/DDBJ databases">
        <title>Genome analysis of Rhizobial strains effectives or ineffectives for nitrogen fixation isolated from bean seeds.</title>
        <authorList>
            <person name="Peralta H."/>
            <person name="Aguilar-Vera A."/>
            <person name="Mora Y."/>
            <person name="Vargas-Lagunas C."/>
            <person name="Girard L."/>
            <person name="Mora J."/>
        </authorList>
    </citation>
    <scope>NUCLEOTIDE SEQUENCE [LARGE SCALE GENOMIC DNA]</scope>
    <source>
        <strain evidence="4 5">CCGM3</strain>
    </source>
</reference>
<dbReference type="Proteomes" id="UP000254939">
    <property type="component" value="Unassembled WGS sequence"/>
</dbReference>
<accession>A0A370KFB8</accession>
<dbReference type="Pfam" id="PF22685">
    <property type="entry name" value="Gal80p_C-like"/>
    <property type="match status" value="1"/>
</dbReference>